<evidence type="ECO:0000256" key="4">
    <source>
        <dbReference type="ARBA" id="ARBA00023136"/>
    </source>
</evidence>
<feature type="region of interest" description="Disordered" evidence="6">
    <location>
        <begin position="537"/>
        <end position="630"/>
    </location>
</feature>
<evidence type="ECO:0000256" key="7">
    <source>
        <dbReference type="SAM" id="Phobius"/>
    </source>
</evidence>
<dbReference type="KEGG" id="pmrn:116940627"/>
<dbReference type="InterPro" id="IPR042857">
    <property type="entry name" value="TMEM266"/>
</dbReference>
<accession>A0AAJ7SWL9</accession>
<feature type="region of interest" description="Disordered" evidence="6">
    <location>
        <begin position="380"/>
        <end position="417"/>
    </location>
</feature>
<dbReference type="InterPro" id="IPR005821">
    <property type="entry name" value="Ion_trans_dom"/>
</dbReference>
<sequence>MSSPLLPSGLTNAVMELDTISRLVEDDSERKGNDTRVATEIPLLDLAPASPGRPPSEDGEVFDDSPTWPRPCCGRRGAQLWHMMLLSYRLNCFLVAAVVLVILLLTFELLIDVRILQFRNAVDTAAVMHWISFLILTVFFVESICRIIVIGLGDYIENKLEVFDGAVIILSFAPMVASTVANGPHSPWDGLSLIISLRVWRFKQIIDAYVLPIKEENELILQHCERVKQQAEEEVERLTHICQEQAFEIRQLRAHLARQESLAGAESGEGKSTPTHLADAVTMAPGSEADDEDEDEGILDMRRQRSLRRKGVSTVDDMNNYVNQYYTHHDDGDGGHRDIQQGVAGPSAATIDIDVHQPMGPRTTTSSYVQVDVLHYGFDGQDSAAEGADQGQPSGHGQQGRSQMPNNSGGQGQGQFQSQFMGHVPTEQMGGQNMGQLPFQITGQIPSRMSDLSAGSRMGDPMVDRMGDRMGEDDPSQMAFHITGQVHNRITEPYLSQDQTHASYPIMGQFPNRISEQMPEQDVGHGLRQAPYQITGQAPNRLSDPLLDQDSRQATGQPQYQIMGQIPNRMGGADILGQSSCSASPPSAQHEKLNAGRSVPISTGNGSSGPQGGGGGGKEAEATAGSSGTATTTYRETYKVISLEHRNLIFSSEDTASVTAEPNPHAHQHAGHQHSGHQHAASQGASRGTPAGGSPLHGERAYRGSRASSVYRSERFGGSGSVLDSASEIGSDAPSAAAALLSSALEGRPILEQEVCIVKMRTYQAPLPLPGENPAISLASLYKAMEESGDFSSLNHS</sequence>
<evidence type="ECO:0000256" key="1">
    <source>
        <dbReference type="ARBA" id="ARBA00004141"/>
    </source>
</evidence>
<dbReference type="PANTHER" id="PTHR46842">
    <property type="entry name" value="TRANSMEMBRANE PROTEIN 266"/>
    <property type="match status" value="1"/>
</dbReference>
<evidence type="ECO:0000259" key="8">
    <source>
        <dbReference type="Pfam" id="PF00520"/>
    </source>
</evidence>
<dbReference type="GO" id="GO:0005216">
    <property type="term" value="F:monoatomic ion channel activity"/>
    <property type="evidence" value="ECO:0007669"/>
    <property type="project" value="InterPro"/>
</dbReference>
<feature type="coiled-coil region" evidence="5">
    <location>
        <begin position="214"/>
        <end position="248"/>
    </location>
</feature>
<dbReference type="InterPro" id="IPR027359">
    <property type="entry name" value="Volt_channel_dom_sf"/>
</dbReference>
<keyword evidence="4 7" id="KW-0472">Membrane</keyword>
<feature type="compositionally biased region" description="Polar residues" evidence="6">
    <location>
        <begin position="391"/>
        <end position="402"/>
    </location>
</feature>
<keyword evidence="2 7" id="KW-0812">Transmembrane</keyword>
<feature type="region of interest" description="Disordered" evidence="6">
    <location>
        <begin position="655"/>
        <end position="728"/>
    </location>
</feature>
<dbReference type="GO" id="GO:0022832">
    <property type="term" value="F:voltage-gated channel activity"/>
    <property type="evidence" value="ECO:0007669"/>
    <property type="project" value="InterPro"/>
</dbReference>
<feature type="compositionally biased region" description="Gly residues" evidence="6">
    <location>
        <begin position="606"/>
        <end position="617"/>
    </location>
</feature>
<comment type="subcellular location">
    <subcellularLocation>
        <location evidence="1">Membrane</location>
        <topology evidence="1">Multi-pass membrane protein</topology>
    </subcellularLocation>
</comment>
<evidence type="ECO:0000313" key="10">
    <source>
        <dbReference type="RefSeq" id="XP_032806594.1"/>
    </source>
</evidence>
<dbReference type="Pfam" id="PF00520">
    <property type="entry name" value="Ion_trans"/>
    <property type="match status" value="1"/>
</dbReference>
<dbReference type="PANTHER" id="PTHR46842:SF1">
    <property type="entry name" value="TRANSMEMBRANE PROTEIN 266"/>
    <property type="match status" value="1"/>
</dbReference>
<feature type="compositionally biased region" description="Low complexity" evidence="6">
    <location>
        <begin position="578"/>
        <end position="588"/>
    </location>
</feature>
<keyword evidence="9" id="KW-1185">Reference proteome</keyword>
<evidence type="ECO:0000256" key="5">
    <source>
        <dbReference type="SAM" id="Coils"/>
    </source>
</evidence>
<feature type="transmembrane region" description="Helical" evidence="7">
    <location>
        <begin position="85"/>
        <end position="107"/>
    </location>
</feature>
<dbReference type="GO" id="GO:0005886">
    <property type="term" value="C:plasma membrane"/>
    <property type="evidence" value="ECO:0007669"/>
    <property type="project" value="InterPro"/>
</dbReference>
<proteinExistence type="predicted"/>
<feature type="transmembrane region" description="Helical" evidence="7">
    <location>
        <begin position="127"/>
        <end position="150"/>
    </location>
</feature>
<dbReference type="RefSeq" id="XP_032806594.1">
    <property type="nucleotide sequence ID" value="XM_032950703.1"/>
</dbReference>
<keyword evidence="3 7" id="KW-1133">Transmembrane helix</keyword>
<evidence type="ECO:0000256" key="6">
    <source>
        <dbReference type="SAM" id="MobiDB-lite"/>
    </source>
</evidence>
<dbReference type="Gene3D" id="1.20.120.350">
    <property type="entry name" value="Voltage-gated potassium channels. Chain C"/>
    <property type="match status" value="1"/>
</dbReference>
<evidence type="ECO:0000313" key="9">
    <source>
        <dbReference type="Proteomes" id="UP001318040"/>
    </source>
</evidence>
<dbReference type="Proteomes" id="UP001318040">
    <property type="component" value="Chromosome 1"/>
</dbReference>
<evidence type="ECO:0000256" key="2">
    <source>
        <dbReference type="ARBA" id="ARBA00022692"/>
    </source>
</evidence>
<reference evidence="10" key="1">
    <citation type="submission" date="2025-08" db="UniProtKB">
        <authorList>
            <consortium name="RefSeq"/>
        </authorList>
    </citation>
    <scope>IDENTIFICATION</scope>
    <source>
        <tissue evidence="10">Sperm</tissue>
    </source>
</reference>
<keyword evidence="5" id="KW-0175">Coiled coil</keyword>
<dbReference type="AlphaFoldDB" id="A0AAJ7SWL9"/>
<name>A0AAJ7SWL9_PETMA</name>
<dbReference type="GO" id="GO:0030425">
    <property type="term" value="C:dendrite"/>
    <property type="evidence" value="ECO:0007669"/>
    <property type="project" value="TreeGrafter"/>
</dbReference>
<protein>
    <submittedName>
        <fullName evidence="10">Transmembrane protein 266 isoform X1</fullName>
    </submittedName>
</protein>
<feature type="compositionally biased region" description="Polar residues" evidence="6">
    <location>
        <begin position="552"/>
        <end position="562"/>
    </location>
</feature>
<gene>
    <name evidence="10" type="primary">TMEM266</name>
</gene>
<feature type="compositionally biased region" description="Low complexity" evidence="6">
    <location>
        <begin position="403"/>
        <end position="417"/>
    </location>
</feature>
<feature type="domain" description="Ion transport" evidence="8">
    <location>
        <begin position="91"/>
        <end position="205"/>
    </location>
</feature>
<evidence type="ECO:0000256" key="3">
    <source>
        <dbReference type="ARBA" id="ARBA00022989"/>
    </source>
</evidence>
<feature type="compositionally biased region" description="Basic residues" evidence="6">
    <location>
        <begin position="666"/>
        <end position="677"/>
    </location>
</feature>
<dbReference type="CTD" id="123591"/>
<organism evidence="9 10">
    <name type="scientific">Petromyzon marinus</name>
    <name type="common">Sea lamprey</name>
    <dbReference type="NCBI Taxonomy" id="7757"/>
    <lineage>
        <taxon>Eukaryota</taxon>
        <taxon>Metazoa</taxon>
        <taxon>Chordata</taxon>
        <taxon>Craniata</taxon>
        <taxon>Vertebrata</taxon>
        <taxon>Cyclostomata</taxon>
        <taxon>Hyperoartia</taxon>
        <taxon>Petromyzontiformes</taxon>
        <taxon>Petromyzontidae</taxon>
        <taxon>Petromyzon</taxon>
    </lineage>
</organism>